<organism evidence="1 2">
    <name type="scientific">Tulasnella calospora MUT 4182</name>
    <dbReference type="NCBI Taxonomy" id="1051891"/>
    <lineage>
        <taxon>Eukaryota</taxon>
        <taxon>Fungi</taxon>
        <taxon>Dikarya</taxon>
        <taxon>Basidiomycota</taxon>
        <taxon>Agaricomycotina</taxon>
        <taxon>Agaricomycetes</taxon>
        <taxon>Cantharellales</taxon>
        <taxon>Tulasnellaceae</taxon>
        <taxon>Tulasnella</taxon>
    </lineage>
</organism>
<protein>
    <recommendedName>
        <fullName evidence="3">F-box domain-containing protein</fullName>
    </recommendedName>
</protein>
<dbReference type="EMBL" id="KN822960">
    <property type="protein sequence ID" value="KIO31773.1"/>
    <property type="molecule type" value="Genomic_DNA"/>
</dbReference>
<accession>A0A0C3LCY5</accession>
<proteinExistence type="predicted"/>
<evidence type="ECO:0000313" key="1">
    <source>
        <dbReference type="EMBL" id="KIO31773.1"/>
    </source>
</evidence>
<dbReference type="Proteomes" id="UP000054248">
    <property type="component" value="Unassembled WGS sequence"/>
</dbReference>
<dbReference type="AlphaFoldDB" id="A0A0C3LCY5"/>
<gene>
    <name evidence="1" type="ORF">M407DRAFT_19287</name>
</gene>
<dbReference type="OrthoDB" id="3041043at2759"/>
<evidence type="ECO:0000313" key="2">
    <source>
        <dbReference type="Proteomes" id="UP000054248"/>
    </source>
</evidence>
<reference evidence="1 2" key="1">
    <citation type="submission" date="2014-04" db="EMBL/GenBank/DDBJ databases">
        <authorList>
            <consortium name="DOE Joint Genome Institute"/>
            <person name="Kuo A."/>
            <person name="Girlanda M."/>
            <person name="Perotto S."/>
            <person name="Kohler A."/>
            <person name="Nagy L.G."/>
            <person name="Floudas D."/>
            <person name="Copeland A."/>
            <person name="Barry K.W."/>
            <person name="Cichocki N."/>
            <person name="Veneault-Fourrey C."/>
            <person name="LaButti K."/>
            <person name="Lindquist E.A."/>
            <person name="Lipzen A."/>
            <person name="Lundell T."/>
            <person name="Morin E."/>
            <person name="Murat C."/>
            <person name="Sun H."/>
            <person name="Tunlid A."/>
            <person name="Henrissat B."/>
            <person name="Grigoriev I.V."/>
            <person name="Hibbett D.S."/>
            <person name="Martin F."/>
            <person name="Nordberg H.P."/>
            <person name="Cantor M.N."/>
            <person name="Hua S.X."/>
        </authorList>
    </citation>
    <scope>NUCLEOTIDE SEQUENCE [LARGE SCALE GENOMIC DNA]</scope>
    <source>
        <strain evidence="1 2">MUT 4182</strain>
    </source>
</reference>
<evidence type="ECO:0008006" key="3">
    <source>
        <dbReference type="Google" id="ProtNLM"/>
    </source>
</evidence>
<dbReference type="HOGENOM" id="CLU_1129781_0_0_1"/>
<keyword evidence="2" id="KW-1185">Reference proteome</keyword>
<reference evidence="2" key="2">
    <citation type="submission" date="2015-01" db="EMBL/GenBank/DDBJ databases">
        <title>Evolutionary Origins and Diversification of the Mycorrhizal Mutualists.</title>
        <authorList>
            <consortium name="DOE Joint Genome Institute"/>
            <consortium name="Mycorrhizal Genomics Consortium"/>
            <person name="Kohler A."/>
            <person name="Kuo A."/>
            <person name="Nagy L.G."/>
            <person name="Floudas D."/>
            <person name="Copeland A."/>
            <person name="Barry K.W."/>
            <person name="Cichocki N."/>
            <person name="Veneault-Fourrey C."/>
            <person name="LaButti K."/>
            <person name="Lindquist E.A."/>
            <person name="Lipzen A."/>
            <person name="Lundell T."/>
            <person name="Morin E."/>
            <person name="Murat C."/>
            <person name="Riley R."/>
            <person name="Ohm R."/>
            <person name="Sun H."/>
            <person name="Tunlid A."/>
            <person name="Henrissat B."/>
            <person name="Grigoriev I.V."/>
            <person name="Hibbett D.S."/>
            <person name="Martin F."/>
        </authorList>
    </citation>
    <scope>NUCLEOTIDE SEQUENCE [LARGE SCALE GENOMIC DNA]</scope>
    <source>
        <strain evidence="2">MUT 4182</strain>
    </source>
</reference>
<name>A0A0C3LCY5_9AGAM</name>
<sequence length="205" mass="22650">MTSSRLLDYSLSHEYIGEIMDELPLTDLSSLMATGRCFRAVGQSAIKRDVHRLLQGYGLNAQLFRGLMRRTGMVLGGYTVLQFMLRFPTGSLSLEIFTIENAPCDGVKQLHEELLMCGYELMPVAESPRLGARQRRLGIAAVKKYARKPDGIKKGSRINVAIAEGGASILAPILCSPTTATMGYLTADSIHHLYPSWTFGRIARR</sequence>